<keyword evidence="2 6" id="KW-0349">Heme</keyword>
<name>A0A227KPB6_9BURK</name>
<evidence type="ECO:0000313" key="9">
    <source>
        <dbReference type="Proteomes" id="UP000214610"/>
    </source>
</evidence>
<evidence type="ECO:0000256" key="6">
    <source>
        <dbReference type="RuleBase" id="RU364112"/>
    </source>
</evidence>
<feature type="transmembrane region" description="Helical" evidence="6">
    <location>
        <begin position="112"/>
        <end position="134"/>
    </location>
</feature>
<evidence type="ECO:0000256" key="5">
    <source>
        <dbReference type="ARBA" id="ARBA00023004"/>
    </source>
</evidence>
<proteinExistence type="inferred from homology"/>
<dbReference type="FunFam" id="1.10.8.640:FF:000001">
    <property type="entry name" value="Cytochrome c-type biogenesis protein"/>
    <property type="match status" value="1"/>
</dbReference>
<comment type="caution">
    <text evidence="8">The sequence shown here is derived from an EMBL/GenBank/DDBJ whole genome shotgun (WGS) entry which is preliminary data.</text>
</comment>
<keyword evidence="3 6" id="KW-0479">Metal-binding</keyword>
<dbReference type="InterPro" id="IPR005616">
    <property type="entry name" value="CcmH/CycL/Ccl2/NrfF_N"/>
</dbReference>
<accession>A0A227KPB6</accession>
<evidence type="ECO:0000259" key="7">
    <source>
        <dbReference type="Pfam" id="PF03918"/>
    </source>
</evidence>
<dbReference type="EMBL" id="NHMP01000003">
    <property type="protein sequence ID" value="OXE49794.1"/>
    <property type="molecule type" value="Genomic_DNA"/>
</dbReference>
<dbReference type="GeneID" id="78361695"/>
<keyword evidence="6" id="KW-0812">Transmembrane</keyword>
<reference evidence="9" key="1">
    <citation type="submission" date="2017-05" db="EMBL/GenBank/DDBJ databases">
        <title>Improved OligoMM genomes.</title>
        <authorList>
            <person name="Garzetti D."/>
        </authorList>
    </citation>
    <scope>NUCLEOTIDE SEQUENCE [LARGE SCALE GENOMIC DNA]</scope>
    <source>
        <strain evidence="9">YL45</strain>
    </source>
</reference>
<evidence type="ECO:0000256" key="1">
    <source>
        <dbReference type="ARBA" id="ARBA00010342"/>
    </source>
</evidence>
<dbReference type="AlphaFoldDB" id="A0A227KPB6"/>
<keyword evidence="4 6" id="KW-0732">Signal</keyword>
<organism evidence="8 9">
    <name type="scientific">Turicimonas muris</name>
    <dbReference type="NCBI Taxonomy" id="1796652"/>
    <lineage>
        <taxon>Bacteria</taxon>
        <taxon>Pseudomonadati</taxon>
        <taxon>Pseudomonadota</taxon>
        <taxon>Betaproteobacteria</taxon>
        <taxon>Burkholderiales</taxon>
        <taxon>Sutterellaceae</taxon>
        <taxon>Turicimonas</taxon>
    </lineage>
</organism>
<keyword evidence="5 6" id="KW-0408">Iron</keyword>
<evidence type="ECO:0000256" key="4">
    <source>
        <dbReference type="ARBA" id="ARBA00022729"/>
    </source>
</evidence>
<dbReference type="InterPro" id="IPR051263">
    <property type="entry name" value="C-type_cytochrome_biogenesis"/>
</dbReference>
<dbReference type="Proteomes" id="UP000214610">
    <property type="component" value="Unassembled WGS sequence"/>
</dbReference>
<dbReference type="PROSITE" id="PS51257">
    <property type="entry name" value="PROKAR_LIPOPROTEIN"/>
    <property type="match status" value="1"/>
</dbReference>
<comment type="function">
    <text evidence="6">Possible subunit of a heme lyase.</text>
</comment>
<dbReference type="RefSeq" id="WP_066593341.1">
    <property type="nucleotide sequence ID" value="NZ_CAJTBZ010000004.1"/>
</dbReference>
<dbReference type="Gene3D" id="1.10.8.640">
    <property type="entry name" value="Cytochrome C biogenesis protein"/>
    <property type="match status" value="1"/>
</dbReference>
<feature type="chain" id="PRO_5011129553" description="Cytochrome c-type biogenesis protein" evidence="6">
    <location>
        <begin position="22"/>
        <end position="168"/>
    </location>
</feature>
<evidence type="ECO:0000313" key="8">
    <source>
        <dbReference type="EMBL" id="OXE49794.1"/>
    </source>
</evidence>
<dbReference type="GO" id="GO:0046872">
    <property type="term" value="F:metal ion binding"/>
    <property type="evidence" value="ECO:0007669"/>
    <property type="project" value="UniProtKB-KW"/>
</dbReference>
<evidence type="ECO:0000256" key="3">
    <source>
        <dbReference type="ARBA" id="ARBA00022723"/>
    </source>
</evidence>
<comment type="similarity">
    <text evidence="1 6">Belongs to the CcmH/CycL/Ccl2/NrfF family.</text>
</comment>
<evidence type="ECO:0000256" key="2">
    <source>
        <dbReference type="ARBA" id="ARBA00022617"/>
    </source>
</evidence>
<dbReference type="PANTHER" id="PTHR47870:SF4">
    <property type="entry name" value="CYTOCHROME C-TYPE BIOGENESIS PROTEIN CYCH"/>
    <property type="match status" value="1"/>
</dbReference>
<dbReference type="InterPro" id="IPR038297">
    <property type="entry name" value="CcmH/CycL/NrfF/Ccl2_sf"/>
</dbReference>
<dbReference type="PANTHER" id="PTHR47870">
    <property type="entry name" value="CYTOCHROME C-TYPE BIOGENESIS PROTEIN CCMH"/>
    <property type="match status" value="1"/>
</dbReference>
<sequence>MMKKFLFLLCALISLSCFAQAPQSPGAAPDVKPTILDPVANKRVAEISSQLRCLVCQNQSIADSNAELAIDLKNQVVKQIAAGKTNEQIIDFMVERYGDFVLYNPPFKLSTLLLWVGPALFFVFALAALFWTLIKRKQQKAKPLTAEEKARAEALLKGTKSNTKKGAV</sequence>
<keyword evidence="9" id="KW-1185">Reference proteome</keyword>
<keyword evidence="6" id="KW-1133">Transmembrane helix</keyword>
<dbReference type="GO" id="GO:0005886">
    <property type="term" value="C:plasma membrane"/>
    <property type="evidence" value="ECO:0007669"/>
    <property type="project" value="TreeGrafter"/>
</dbReference>
<dbReference type="CDD" id="cd16378">
    <property type="entry name" value="CcmH_N"/>
    <property type="match status" value="1"/>
</dbReference>
<dbReference type="Pfam" id="PF03918">
    <property type="entry name" value="CcmH"/>
    <property type="match status" value="1"/>
</dbReference>
<feature type="signal peptide" evidence="6">
    <location>
        <begin position="1"/>
        <end position="21"/>
    </location>
</feature>
<gene>
    <name evidence="8" type="ORF">ADH67_06615</name>
</gene>
<feature type="domain" description="CcmH/CycL/Ccl2/NrfF N-terminal" evidence="7">
    <location>
        <begin position="24"/>
        <end position="156"/>
    </location>
</feature>
<keyword evidence="6" id="KW-0472">Membrane</keyword>
<dbReference type="GO" id="GO:0017004">
    <property type="term" value="P:cytochrome complex assembly"/>
    <property type="evidence" value="ECO:0007669"/>
    <property type="project" value="UniProtKB-ARBA"/>
</dbReference>
<protein>
    <recommendedName>
        <fullName evidence="6">Cytochrome c-type biogenesis protein</fullName>
    </recommendedName>
</protein>